<gene>
    <name evidence="2" type="ORF">CGOC_LOCUS3494</name>
</gene>
<feature type="compositionally biased region" description="Polar residues" evidence="1">
    <location>
        <begin position="110"/>
        <end position="120"/>
    </location>
</feature>
<proteinExistence type="predicted"/>
<evidence type="ECO:0000313" key="2">
    <source>
        <dbReference type="EMBL" id="VDK55993.1"/>
    </source>
</evidence>
<reference evidence="2 3" key="1">
    <citation type="submission" date="2018-11" db="EMBL/GenBank/DDBJ databases">
        <authorList>
            <consortium name="Pathogen Informatics"/>
        </authorList>
    </citation>
    <scope>NUCLEOTIDE SEQUENCE [LARGE SCALE GENOMIC DNA]</scope>
</reference>
<evidence type="ECO:0000313" key="3">
    <source>
        <dbReference type="Proteomes" id="UP000271889"/>
    </source>
</evidence>
<protein>
    <submittedName>
        <fullName evidence="2">Uncharacterized protein</fullName>
    </submittedName>
</protein>
<feature type="non-terminal residue" evidence="2">
    <location>
        <position position="1"/>
    </location>
</feature>
<organism evidence="2 3">
    <name type="scientific">Cylicostephanus goldi</name>
    <name type="common">Nematode worm</name>
    <dbReference type="NCBI Taxonomy" id="71465"/>
    <lineage>
        <taxon>Eukaryota</taxon>
        <taxon>Metazoa</taxon>
        <taxon>Ecdysozoa</taxon>
        <taxon>Nematoda</taxon>
        <taxon>Chromadorea</taxon>
        <taxon>Rhabditida</taxon>
        <taxon>Rhabditina</taxon>
        <taxon>Rhabditomorpha</taxon>
        <taxon>Strongyloidea</taxon>
        <taxon>Strongylidae</taxon>
        <taxon>Cylicostephanus</taxon>
    </lineage>
</organism>
<keyword evidence="3" id="KW-1185">Reference proteome</keyword>
<dbReference type="AlphaFoldDB" id="A0A3P6RJ14"/>
<feature type="compositionally biased region" description="Basic and acidic residues" evidence="1">
    <location>
        <begin position="169"/>
        <end position="187"/>
    </location>
</feature>
<feature type="region of interest" description="Disordered" evidence="1">
    <location>
        <begin position="1"/>
        <end position="122"/>
    </location>
</feature>
<sequence length="286" mass="30259">VHFSDGVVVGPRPTEATSPYPPAQPVQATSFPVQPDIGATPQSGAPRSPPKLTSPRLRSASVSNTPHAGVANPAEVAPPMRNVPTTAVETPPLPENFVEDGDSGQHPVPETTTNKQQSTPTLPPEVIAAATSLSAQVDVAHPQWTNNDISEEDIKAKIEAISREIAQELEQKRMETEAQAKERKRAEAPPPTRRRSTNEAVFSGGEENEPGASSIPRGRGRPKGSGRTRSSLSSSSSTSFAGTNTPSQHDISDSSVIPPRGPDFQATRTSVRTANRVGTMPVTVRP</sequence>
<feature type="compositionally biased region" description="Low complexity" evidence="1">
    <location>
        <begin position="227"/>
        <end position="239"/>
    </location>
</feature>
<evidence type="ECO:0000256" key="1">
    <source>
        <dbReference type="SAM" id="MobiDB-lite"/>
    </source>
</evidence>
<dbReference type="OrthoDB" id="5877798at2759"/>
<dbReference type="EMBL" id="UYRV01008836">
    <property type="protein sequence ID" value="VDK55993.1"/>
    <property type="molecule type" value="Genomic_DNA"/>
</dbReference>
<feature type="region of interest" description="Disordered" evidence="1">
    <location>
        <begin position="169"/>
        <end position="286"/>
    </location>
</feature>
<name>A0A3P6RJ14_CYLGO</name>
<feature type="compositionally biased region" description="Polar residues" evidence="1">
    <location>
        <begin position="240"/>
        <end position="255"/>
    </location>
</feature>
<accession>A0A3P6RJ14</accession>
<dbReference type="Proteomes" id="UP000271889">
    <property type="component" value="Unassembled WGS sequence"/>
</dbReference>